<accession>A0A9R0A3W7</accession>
<keyword evidence="3" id="KW-0805">Transcription regulation</keyword>
<feature type="compositionally biased region" description="Basic and acidic residues" evidence="6">
    <location>
        <begin position="79"/>
        <end position="89"/>
    </location>
</feature>
<evidence type="ECO:0000256" key="6">
    <source>
        <dbReference type="SAM" id="MobiDB-lite"/>
    </source>
</evidence>
<reference evidence="8" key="1">
    <citation type="submission" date="2025-08" db="UniProtKB">
        <authorList>
            <consortium name="RefSeq"/>
        </authorList>
    </citation>
    <scope>IDENTIFICATION</scope>
    <source>
        <tissue evidence="8">Muscle</tissue>
    </source>
</reference>
<feature type="region of interest" description="Disordered" evidence="6">
    <location>
        <begin position="79"/>
        <end position="100"/>
    </location>
</feature>
<dbReference type="GO" id="GO:0005634">
    <property type="term" value="C:nucleus"/>
    <property type="evidence" value="ECO:0007669"/>
    <property type="project" value="UniProtKB-SubCell"/>
</dbReference>
<name>A0A9R0A3W7_CYPCA</name>
<dbReference type="GO" id="GO:0045666">
    <property type="term" value="P:positive regulation of neuron differentiation"/>
    <property type="evidence" value="ECO:0007669"/>
    <property type="project" value="InterPro"/>
</dbReference>
<evidence type="ECO:0000256" key="5">
    <source>
        <dbReference type="ARBA" id="ARBA00023242"/>
    </source>
</evidence>
<dbReference type="GO" id="GO:0045746">
    <property type="term" value="P:negative regulation of Notch signaling pathway"/>
    <property type="evidence" value="ECO:0007669"/>
    <property type="project" value="InterPro"/>
</dbReference>
<dbReference type="InterPro" id="IPR018379">
    <property type="entry name" value="BEN_domain"/>
</dbReference>
<dbReference type="PROSITE" id="PS51457">
    <property type="entry name" value="BEN"/>
    <property type="match status" value="1"/>
</dbReference>
<evidence type="ECO:0000256" key="4">
    <source>
        <dbReference type="ARBA" id="ARBA00023163"/>
    </source>
</evidence>
<dbReference type="OrthoDB" id="8858716at2759"/>
<proteinExistence type="predicted"/>
<keyword evidence="2" id="KW-0678">Repressor</keyword>
<evidence type="ECO:0000313" key="8">
    <source>
        <dbReference type="RefSeq" id="XP_042584527.1"/>
    </source>
</evidence>
<comment type="subcellular location">
    <subcellularLocation>
        <location evidence="1">Nucleus</location>
    </subcellularLocation>
</comment>
<evidence type="ECO:0000256" key="1">
    <source>
        <dbReference type="ARBA" id="ARBA00004123"/>
    </source>
</evidence>
<feature type="domain" description="BEN" evidence="7">
    <location>
        <begin position="302"/>
        <end position="397"/>
    </location>
</feature>
<dbReference type="Pfam" id="PF10523">
    <property type="entry name" value="BEN"/>
    <property type="match status" value="1"/>
</dbReference>
<dbReference type="PANTHER" id="PTHR35346:SF1">
    <property type="entry name" value="BEN DOMAIN-CONTAINING PROTEIN 6"/>
    <property type="match status" value="1"/>
</dbReference>
<protein>
    <submittedName>
        <fullName evidence="8">Uncharacterized protein LOC109072789 isoform X1</fullName>
    </submittedName>
</protein>
<keyword evidence="5" id="KW-0539">Nucleus</keyword>
<dbReference type="GO" id="GO:0003677">
    <property type="term" value="F:DNA binding"/>
    <property type="evidence" value="ECO:0007669"/>
    <property type="project" value="InterPro"/>
</dbReference>
<keyword evidence="4" id="KW-0804">Transcription</keyword>
<gene>
    <name evidence="8" type="primary">LOC109072789</name>
</gene>
<organism evidence="8">
    <name type="scientific">Cyprinus carpio</name>
    <name type="common">Common carp</name>
    <dbReference type="NCBI Taxonomy" id="7962"/>
    <lineage>
        <taxon>Eukaryota</taxon>
        <taxon>Metazoa</taxon>
        <taxon>Chordata</taxon>
        <taxon>Craniata</taxon>
        <taxon>Vertebrata</taxon>
        <taxon>Euteleostomi</taxon>
        <taxon>Actinopterygii</taxon>
        <taxon>Neopterygii</taxon>
        <taxon>Teleostei</taxon>
        <taxon>Ostariophysi</taxon>
        <taxon>Cypriniformes</taxon>
        <taxon>Cyprinidae</taxon>
        <taxon>Cyprininae</taxon>
        <taxon>Cyprinus</taxon>
    </lineage>
</organism>
<dbReference type="AlphaFoldDB" id="A0A9R0A3W7"/>
<dbReference type="InterPro" id="IPR037496">
    <property type="entry name" value="BEND6-like"/>
</dbReference>
<evidence type="ECO:0000256" key="2">
    <source>
        <dbReference type="ARBA" id="ARBA00022491"/>
    </source>
</evidence>
<dbReference type="KEGG" id="ccar:109072789"/>
<dbReference type="GeneID" id="109072789"/>
<dbReference type="PANTHER" id="PTHR35346">
    <property type="entry name" value="BEN DOMAIN-CONTAINING PROTEIN 6"/>
    <property type="match status" value="1"/>
</dbReference>
<dbReference type="RefSeq" id="XP_042584527.1">
    <property type="nucleotide sequence ID" value="XM_042728593.1"/>
</dbReference>
<dbReference type="Proteomes" id="UP001155660">
    <property type="component" value="Chromosome A3"/>
</dbReference>
<evidence type="ECO:0000259" key="7">
    <source>
        <dbReference type="PROSITE" id="PS51457"/>
    </source>
</evidence>
<evidence type="ECO:0000256" key="3">
    <source>
        <dbReference type="ARBA" id="ARBA00023015"/>
    </source>
</evidence>
<dbReference type="SMART" id="SM01025">
    <property type="entry name" value="BEN"/>
    <property type="match status" value="1"/>
</dbReference>
<dbReference type="GO" id="GO:0003714">
    <property type="term" value="F:transcription corepressor activity"/>
    <property type="evidence" value="ECO:0007669"/>
    <property type="project" value="InterPro"/>
</dbReference>
<sequence>MHLVLTVRHLGMHGVKPRLTSHWSLCSHSQKKKEQGPFSTHFTRFQVFQDALVMLTLQSVFNFNRNATSVKVIRLSSARGHDRHDKEPDGFSARKTANGRRMRRKTIAKRILYSGYEAYEETPEETGARAKHVFSQEPAKRRKWRELNGEDISSCNADYVKFKTKAFEVDKPLGDATRDADFTMEVLGSLQSRSRAELIAMVLSMQREMDSLREQIRSFTACGKLAQTLEELIEKSDKWLCGSHEAATPSIPEELERSKPPSHISPPRVLSGRTAVCASSEQQGCGQYEVTQTMPQRNGTLPEQIVITADLLEHCNTGTTAQKLTNDLLRSLYDRDCLASHSISGIVNSKRGMPKPALPALEIQAILRTVQRFFPGKTDSEIKCYIRQKLQNEAKRLRKRPHPVDDPLVGSFDK</sequence>